<protein>
    <submittedName>
        <fullName evidence="1">Uncharacterized protein</fullName>
    </submittedName>
</protein>
<accession>A0A0W0FVB2</accession>
<evidence type="ECO:0000313" key="1">
    <source>
        <dbReference type="EMBL" id="KTB40327.1"/>
    </source>
</evidence>
<sequence>MNSFTDPSENEAFTKAYKDGITFARKGAEDVGDWTVHDQRAFGEGGMFLALEHAFLNILRRF</sequence>
<name>A0A0W0FVB2_MONRR</name>
<comment type="caution">
    <text evidence="1">The sequence shown here is derived from an EMBL/GenBank/DDBJ whole genome shotgun (WGS) entry which is preliminary data.</text>
</comment>
<evidence type="ECO:0000313" key="2">
    <source>
        <dbReference type="Proteomes" id="UP000054988"/>
    </source>
</evidence>
<dbReference type="AlphaFoldDB" id="A0A0W0FVB2"/>
<proteinExistence type="predicted"/>
<dbReference type="Proteomes" id="UP000054988">
    <property type="component" value="Unassembled WGS sequence"/>
</dbReference>
<reference evidence="1 2" key="1">
    <citation type="submission" date="2015-12" db="EMBL/GenBank/DDBJ databases">
        <title>Draft genome sequence of Moniliophthora roreri, the causal agent of frosty pod rot of cacao.</title>
        <authorList>
            <person name="Aime M.C."/>
            <person name="Diaz-Valderrama J.R."/>
            <person name="Kijpornyongpan T."/>
            <person name="Phillips-Mora W."/>
        </authorList>
    </citation>
    <scope>NUCLEOTIDE SEQUENCE [LARGE SCALE GENOMIC DNA]</scope>
    <source>
        <strain evidence="1 2">MCA 2952</strain>
    </source>
</reference>
<organism evidence="1 2">
    <name type="scientific">Moniliophthora roreri</name>
    <name type="common">Frosty pod rot fungus</name>
    <name type="synonym">Monilia roreri</name>
    <dbReference type="NCBI Taxonomy" id="221103"/>
    <lineage>
        <taxon>Eukaryota</taxon>
        <taxon>Fungi</taxon>
        <taxon>Dikarya</taxon>
        <taxon>Basidiomycota</taxon>
        <taxon>Agaricomycotina</taxon>
        <taxon>Agaricomycetes</taxon>
        <taxon>Agaricomycetidae</taxon>
        <taxon>Agaricales</taxon>
        <taxon>Marasmiineae</taxon>
        <taxon>Marasmiaceae</taxon>
        <taxon>Moniliophthora</taxon>
    </lineage>
</organism>
<dbReference type="EMBL" id="LATX01001589">
    <property type="protein sequence ID" value="KTB40327.1"/>
    <property type="molecule type" value="Genomic_DNA"/>
</dbReference>
<gene>
    <name evidence="1" type="ORF">WG66_7056</name>
</gene>